<evidence type="ECO:0000313" key="3">
    <source>
        <dbReference type="EMBL" id="KAJ8431975.1"/>
    </source>
</evidence>
<dbReference type="InterPro" id="IPR029480">
    <property type="entry name" value="Transpos_assoc"/>
</dbReference>
<proteinExistence type="predicted"/>
<dbReference type="Pfam" id="PF13963">
    <property type="entry name" value="Transpos_assoc"/>
    <property type="match status" value="1"/>
</dbReference>
<accession>A0A9Q1JVQ6</accession>
<dbReference type="AlphaFoldDB" id="A0A9Q1JVQ6"/>
<keyword evidence="4" id="KW-1185">Reference proteome</keyword>
<protein>
    <recommendedName>
        <fullName evidence="2">Transposase-associated domain-containing protein</fullName>
    </recommendedName>
</protein>
<evidence type="ECO:0000313" key="4">
    <source>
        <dbReference type="Proteomes" id="UP001153076"/>
    </source>
</evidence>
<comment type="caution">
    <text evidence="3">The sequence shown here is derived from an EMBL/GenBank/DDBJ whole genome shotgun (WGS) entry which is preliminary data.</text>
</comment>
<gene>
    <name evidence="3" type="ORF">Cgig2_006472</name>
</gene>
<feature type="compositionally biased region" description="Polar residues" evidence="1">
    <location>
        <begin position="227"/>
        <end position="236"/>
    </location>
</feature>
<name>A0A9Q1JVQ6_9CARY</name>
<feature type="region of interest" description="Disordered" evidence="1">
    <location>
        <begin position="227"/>
        <end position="264"/>
    </location>
</feature>
<organism evidence="3 4">
    <name type="scientific">Carnegiea gigantea</name>
    <dbReference type="NCBI Taxonomy" id="171969"/>
    <lineage>
        <taxon>Eukaryota</taxon>
        <taxon>Viridiplantae</taxon>
        <taxon>Streptophyta</taxon>
        <taxon>Embryophyta</taxon>
        <taxon>Tracheophyta</taxon>
        <taxon>Spermatophyta</taxon>
        <taxon>Magnoliopsida</taxon>
        <taxon>eudicotyledons</taxon>
        <taxon>Gunneridae</taxon>
        <taxon>Pentapetalae</taxon>
        <taxon>Caryophyllales</taxon>
        <taxon>Cactineae</taxon>
        <taxon>Cactaceae</taxon>
        <taxon>Cactoideae</taxon>
        <taxon>Echinocereeae</taxon>
        <taxon>Carnegiea</taxon>
    </lineage>
</organism>
<dbReference type="Proteomes" id="UP001153076">
    <property type="component" value="Unassembled WGS sequence"/>
</dbReference>
<dbReference type="EMBL" id="JAKOGI010000648">
    <property type="protein sequence ID" value="KAJ8431975.1"/>
    <property type="molecule type" value="Genomic_DNA"/>
</dbReference>
<evidence type="ECO:0000256" key="1">
    <source>
        <dbReference type="SAM" id="MobiDB-lite"/>
    </source>
</evidence>
<reference evidence="3" key="1">
    <citation type="submission" date="2022-04" db="EMBL/GenBank/DDBJ databases">
        <title>Carnegiea gigantea Genome sequencing and assembly v2.</title>
        <authorList>
            <person name="Copetti D."/>
            <person name="Sanderson M.J."/>
            <person name="Burquez A."/>
            <person name="Wojciechowski M.F."/>
        </authorList>
    </citation>
    <scope>NUCLEOTIDE SEQUENCE</scope>
    <source>
        <strain evidence="3">SGP5-SGP5p</strain>
        <tissue evidence="3">Aerial part</tissue>
    </source>
</reference>
<evidence type="ECO:0000259" key="2">
    <source>
        <dbReference type="Pfam" id="PF13963"/>
    </source>
</evidence>
<feature type="domain" description="Transposase-associated" evidence="2">
    <location>
        <begin position="8"/>
        <end position="77"/>
    </location>
</feature>
<sequence>MFVEMDSSWIELPNDHPDYLDGAVKFIKLAKENLVEGRTRCPCRRCKVDKWLPIEEVEQHILFKGFHKEYKHFIFHGKGDILDHVKYRGSTSREINIDPPNFTSGDDMEGLLRVAFGVDMPRCKDDILHDVVDEPLDEGVEYIDVSTPEGELRKALAAVAPGRSGHIFPPPGTGAGASKLIVHQQPVGLSRSTGASKPLLQQLIRPAPSSGALQLPLQPSIKKSVQHATSTRASIESNDKGYVGGKQKKSSISKGTRSSQSSWKDNIQFDAKEEVLTIDDQGNEKVIKGSILPRDVMNYKQGSKFVYPVDKGFDKCVLKHVAKHFKQHKHGLKRDYFKLEERIREDMYEIVPKGHSRDGWMRLVDYWCLRQHEVEAHGRDPTHLEFIKETRSKEGGGFVANTTTEGFLNEATSKVQERLLTSSPSKTQVEIENEVFDELMYKEENPKRPIDFGFNVDRSDVFGVNVILRKRGYTFPDNNMELKRVKEELASQKAMFLLMLKAVHNGKITDEFLDATETTLRMASDQVSLSNANGSDSYIKIGATLYFDDSLKLMSAIFESGSVGVCCFGVFWYNQLAGKTDLRLSMLFNLSQRNAVYLELSIVFAM</sequence>